<evidence type="ECO:0000313" key="2">
    <source>
        <dbReference type="Proteomes" id="UP000582646"/>
    </source>
</evidence>
<comment type="caution">
    <text evidence="1">The sequence shown here is derived from an EMBL/GenBank/DDBJ whole genome shotgun (WGS) entry which is preliminary data.</text>
</comment>
<evidence type="ECO:0000313" key="1">
    <source>
        <dbReference type="EMBL" id="NKY19733.1"/>
    </source>
</evidence>
<dbReference type="AlphaFoldDB" id="A0A846X3K7"/>
<reference evidence="1 2" key="1">
    <citation type="submission" date="2020-04" db="EMBL/GenBank/DDBJ databases">
        <title>MicrobeNet Type strains.</title>
        <authorList>
            <person name="Nicholson A.C."/>
        </authorList>
    </citation>
    <scope>NUCLEOTIDE SEQUENCE [LARGE SCALE GENOMIC DNA]</scope>
    <source>
        <strain evidence="1 2">DSM 44113</strain>
    </source>
</reference>
<organism evidence="1 2">
    <name type="scientific">Tsukamurella spumae</name>
    <dbReference type="NCBI Taxonomy" id="44753"/>
    <lineage>
        <taxon>Bacteria</taxon>
        <taxon>Bacillati</taxon>
        <taxon>Actinomycetota</taxon>
        <taxon>Actinomycetes</taxon>
        <taxon>Mycobacteriales</taxon>
        <taxon>Tsukamurellaceae</taxon>
        <taxon>Tsukamurella</taxon>
    </lineage>
</organism>
<keyword evidence="2" id="KW-1185">Reference proteome</keyword>
<sequence length="90" mass="9822">MTTATNAQEIINAFADGDYEARDGRYYSAIRVAVREKREAMQKANAKLAHAVADAREAGDSWDMIASALGCSRQAAHERFGPKGKYANLT</sequence>
<dbReference type="RefSeq" id="WP_168546723.1">
    <property type="nucleotide sequence ID" value="NZ_BAAAKS010000002.1"/>
</dbReference>
<gene>
    <name evidence="1" type="ORF">HF999_15320</name>
</gene>
<proteinExistence type="predicted"/>
<protein>
    <submittedName>
        <fullName evidence="1">Uncharacterized protein</fullName>
    </submittedName>
</protein>
<name>A0A846X3K7_9ACTN</name>
<accession>A0A846X3K7</accession>
<dbReference type="Proteomes" id="UP000582646">
    <property type="component" value="Unassembled WGS sequence"/>
</dbReference>
<dbReference type="EMBL" id="JAAXOQ010000021">
    <property type="protein sequence ID" value="NKY19733.1"/>
    <property type="molecule type" value="Genomic_DNA"/>
</dbReference>